<name>A0ABP7HF45_9FLAO</name>
<protein>
    <submittedName>
        <fullName evidence="1">Uncharacterized protein</fullName>
    </submittedName>
</protein>
<dbReference type="EMBL" id="BAABBI010000008">
    <property type="protein sequence ID" value="GAA3792764.1"/>
    <property type="molecule type" value="Genomic_DNA"/>
</dbReference>
<evidence type="ECO:0000313" key="1">
    <source>
        <dbReference type="EMBL" id="GAA3792764.1"/>
    </source>
</evidence>
<organism evidence="1 2">
    <name type="scientific">Corallibacter vietnamensis</name>
    <dbReference type="NCBI Taxonomy" id="904130"/>
    <lineage>
        <taxon>Bacteria</taxon>
        <taxon>Pseudomonadati</taxon>
        <taxon>Bacteroidota</taxon>
        <taxon>Flavobacteriia</taxon>
        <taxon>Flavobacteriales</taxon>
        <taxon>Flavobacteriaceae</taxon>
        <taxon>Corallibacter</taxon>
    </lineage>
</organism>
<comment type="caution">
    <text evidence="1">The sequence shown here is derived from an EMBL/GenBank/DDBJ whole genome shotgun (WGS) entry which is preliminary data.</text>
</comment>
<evidence type="ECO:0000313" key="2">
    <source>
        <dbReference type="Proteomes" id="UP001501456"/>
    </source>
</evidence>
<proteinExistence type="predicted"/>
<sequence>MIYEDYSYTKYYKKKACLNKQTLKTMINSAFLIIRNSFFVRKAFVRE</sequence>
<dbReference type="Proteomes" id="UP001501456">
    <property type="component" value="Unassembled WGS sequence"/>
</dbReference>
<accession>A0ABP7HF45</accession>
<keyword evidence="2" id="KW-1185">Reference proteome</keyword>
<reference evidence="2" key="1">
    <citation type="journal article" date="2019" name="Int. J. Syst. Evol. Microbiol.">
        <title>The Global Catalogue of Microorganisms (GCM) 10K type strain sequencing project: providing services to taxonomists for standard genome sequencing and annotation.</title>
        <authorList>
            <consortium name="The Broad Institute Genomics Platform"/>
            <consortium name="The Broad Institute Genome Sequencing Center for Infectious Disease"/>
            <person name="Wu L."/>
            <person name="Ma J."/>
        </authorList>
    </citation>
    <scope>NUCLEOTIDE SEQUENCE [LARGE SCALE GENOMIC DNA]</scope>
    <source>
        <strain evidence="2">JCM 17525</strain>
    </source>
</reference>
<gene>
    <name evidence="1" type="ORF">GCM10022271_26360</name>
</gene>